<reference evidence="5" key="1">
    <citation type="journal article" date="2023" name="G3 (Bethesda)">
        <title>Whole genome assemblies of Zophobas morio and Tenebrio molitor.</title>
        <authorList>
            <person name="Kaur S."/>
            <person name="Stinson S.A."/>
            <person name="diCenzo G.C."/>
        </authorList>
    </citation>
    <scope>NUCLEOTIDE SEQUENCE</scope>
    <source>
        <strain evidence="5">QUZm001</strain>
    </source>
</reference>
<dbReference type="FunFam" id="1.25.40.10:FF:000416">
    <property type="entry name" value="Tetratricopeptide repeat protein 28"/>
    <property type="match status" value="1"/>
</dbReference>
<feature type="repeat" description="TPR" evidence="1">
    <location>
        <begin position="730"/>
        <end position="763"/>
    </location>
</feature>
<protein>
    <recommendedName>
        <fullName evidence="7">Tetratricopeptide repeat protein 28</fullName>
    </recommendedName>
</protein>
<feature type="compositionally biased region" description="Basic and acidic residues" evidence="2">
    <location>
        <begin position="2403"/>
        <end position="2413"/>
    </location>
</feature>
<feature type="repeat" description="TPR" evidence="1">
    <location>
        <begin position="1013"/>
        <end position="1046"/>
    </location>
</feature>
<gene>
    <name evidence="5" type="ORF">Zmor_018206</name>
</gene>
<evidence type="ECO:0000256" key="1">
    <source>
        <dbReference type="PROSITE-ProRule" id="PRU00339"/>
    </source>
</evidence>
<dbReference type="InterPro" id="IPR011990">
    <property type="entry name" value="TPR-like_helical_dom_sf"/>
</dbReference>
<proteinExistence type="predicted"/>
<feature type="domain" description="CHAT" evidence="3">
    <location>
        <begin position="1408"/>
        <end position="1722"/>
    </location>
</feature>
<feature type="repeat" description="TPR" evidence="1">
    <location>
        <begin position="850"/>
        <end position="883"/>
    </location>
</feature>
<dbReference type="InterPro" id="IPR024983">
    <property type="entry name" value="CHAT_dom"/>
</dbReference>
<dbReference type="FunFam" id="1.25.40.10:FF:001545">
    <property type="entry name" value="tetratricopeptide repeat protein 28"/>
    <property type="match status" value="1"/>
</dbReference>
<name>A0AA38MDB7_9CUCU</name>
<comment type="caution">
    <text evidence="5">The sequence shown here is derived from an EMBL/GenBank/DDBJ whole genome shotgun (WGS) entry which is preliminary data.</text>
</comment>
<dbReference type="Pfam" id="PF13424">
    <property type="entry name" value="TPR_12"/>
    <property type="match status" value="7"/>
</dbReference>
<dbReference type="FunFam" id="1.25.40.10:FF:000040">
    <property type="entry name" value="Tetratricopeptide repeat domain 28"/>
    <property type="match status" value="1"/>
</dbReference>
<keyword evidence="6" id="KW-1185">Reference proteome</keyword>
<feature type="compositionally biased region" description="Basic and acidic residues" evidence="2">
    <location>
        <begin position="2382"/>
        <end position="2396"/>
    </location>
</feature>
<feature type="repeat" description="TPR" evidence="1">
    <location>
        <begin position="142"/>
        <end position="175"/>
    </location>
</feature>
<evidence type="ECO:0008006" key="7">
    <source>
        <dbReference type="Google" id="ProtNLM"/>
    </source>
</evidence>
<dbReference type="SUPFAM" id="SSF48452">
    <property type="entry name" value="TPR-like"/>
    <property type="match status" value="7"/>
</dbReference>
<feature type="repeat" description="TPR" evidence="1">
    <location>
        <begin position="1053"/>
        <end position="1086"/>
    </location>
</feature>
<feature type="repeat" description="TPR" evidence="1">
    <location>
        <begin position="330"/>
        <end position="363"/>
    </location>
</feature>
<dbReference type="Gene3D" id="1.25.40.10">
    <property type="entry name" value="Tetratricopeptide repeat domain"/>
    <property type="match status" value="6"/>
</dbReference>
<organism evidence="5 6">
    <name type="scientific">Zophobas morio</name>
    <dbReference type="NCBI Taxonomy" id="2755281"/>
    <lineage>
        <taxon>Eukaryota</taxon>
        <taxon>Metazoa</taxon>
        <taxon>Ecdysozoa</taxon>
        <taxon>Arthropoda</taxon>
        <taxon>Hexapoda</taxon>
        <taxon>Insecta</taxon>
        <taxon>Pterygota</taxon>
        <taxon>Neoptera</taxon>
        <taxon>Endopterygota</taxon>
        <taxon>Coleoptera</taxon>
        <taxon>Polyphaga</taxon>
        <taxon>Cucujiformia</taxon>
        <taxon>Tenebrionidae</taxon>
        <taxon>Zophobas</taxon>
    </lineage>
</organism>
<dbReference type="Pfam" id="PF13181">
    <property type="entry name" value="TPR_8"/>
    <property type="match status" value="1"/>
</dbReference>
<dbReference type="PANTHER" id="PTHR10098">
    <property type="entry name" value="RAPSYN-RELATED"/>
    <property type="match status" value="1"/>
</dbReference>
<dbReference type="PANTHER" id="PTHR10098:SF108">
    <property type="entry name" value="TETRATRICOPEPTIDE REPEAT PROTEIN 28"/>
    <property type="match status" value="1"/>
</dbReference>
<evidence type="ECO:0000313" key="5">
    <source>
        <dbReference type="EMBL" id="KAJ3652223.1"/>
    </source>
</evidence>
<feature type="region of interest" description="Disordered" evidence="2">
    <location>
        <begin position="2382"/>
        <end position="2458"/>
    </location>
</feature>
<dbReference type="PROSITE" id="PS50005">
    <property type="entry name" value="TPR"/>
    <property type="match status" value="7"/>
</dbReference>
<dbReference type="Pfam" id="PF13176">
    <property type="entry name" value="TPR_7"/>
    <property type="match status" value="2"/>
</dbReference>
<keyword evidence="1" id="KW-0802">TPR repeat</keyword>
<dbReference type="SMART" id="SM00028">
    <property type="entry name" value="TPR"/>
    <property type="match status" value="26"/>
</dbReference>
<feature type="region of interest" description="Disordered" evidence="2">
    <location>
        <begin position="2225"/>
        <end position="2253"/>
    </location>
</feature>
<dbReference type="Pfam" id="PF26117">
    <property type="entry name" value="TTC28_C"/>
    <property type="match status" value="1"/>
</dbReference>
<dbReference type="FunFam" id="1.25.40.10:FF:000792">
    <property type="entry name" value="tetratricopeptide repeat protein 28"/>
    <property type="match status" value="1"/>
</dbReference>
<evidence type="ECO:0000256" key="2">
    <source>
        <dbReference type="SAM" id="MobiDB-lite"/>
    </source>
</evidence>
<dbReference type="Proteomes" id="UP001168821">
    <property type="component" value="Unassembled WGS sequence"/>
</dbReference>
<evidence type="ECO:0000259" key="3">
    <source>
        <dbReference type="Pfam" id="PF12770"/>
    </source>
</evidence>
<feature type="compositionally biased region" description="Polar residues" evidence="2">
    <location>
        <begin position="2018"/>
        <end position="2029"/>
    </location>
</feature>
<feature type="region of interest" description="Disordered" evidence="2">
    <location>
        <begin position="2009"/>
        <end position="2053"/>
    </location>
</feature>
<accession>A0AA38MDB7</accession>
<dbReference type="EMBL" id="JALNTZ010000005">
    <property type="protein sequence ID" value="KAJ3652223.1"/>
    <property type="molecule type" value="Genomic_DNA"/>
</dbReference>
<dbReference type="InterPro" id="IPR058900">
    <property type="entry name" value="TTC28_C"/>
</dbReference>
<dbReference type="Pfam" id="PF12770">
    <property type="entry name" value="CHAT"/>
    <property type="match status" value="1"/>
</dbReference>
<evidence type="ECO:0000259" key="4">
    <source>
        <dbReference type="Pfam" id="PF26117"/>
    </source>
</evidence>
<feature type="compositionally biased region" description="Polar residues" evidence="2">
    <location>
        <begin position="2415"/>
        <end position="2429"/>
    </location>
</feature>
<dbReference type="InterPro" id="IPR019734">
    <property type="entry name" value="TPR_rpt"/>
</dbReference>
<dbReference type="FunFam" id="1.25.40.10:FF:001760">
    <property type="entry name" value="tetratricopeptide repeat protein 28"/>
    <property type="match status" value="1"/>
</dbReference>
<feature type="domain" description="TTC28 C-terminal" evidence="4">
    <location>
        <begin position="1837"/>
        <end position="1941"/>
    </location>
</feature>
<feature type="repeat" description="TPR" evidence="1">
    <location>
        <begin position="650"/>
        <end position="683"/>
    </location>
</feature>
<dbReference type="FunFam" id="1.25.40.10:FF:000209">
    <property type="entry name" value="Tetratricopeptide repeat domain 28"/>
    <property type="match status" value="1"/>
</dbReference>
<sequence>MSEILKFINHEIITERMTIQFPPLTSQVDSSRAFYVYFELFLVCSSQSMFTPTICYSVEPEGTSELPAANRALFLEKVRQSNAACQNGDFATAVALYTDALQLDPTNHILYSNRSAAKLKQGLFAQALQDAITARELCPTWPKAYYRQGVALQCLGRHGDALAAFSQGLAQDPTSQQLLSGLVEASIKSPLRHNLEPTFQQLEVMKLDQSPFVLISVVGQELLAAGLYHSAVTVLESALRIGSCSLKLRGSVFSALSSAHWALNQLDKAIGYMQQDLAIAKSLGDTAGECRAHGNLGSAYFSQGSYKEALTAHRYQLVLAMKCKDTQAAAAALTSLGHVYTAIGDYPNALASHKQCVQLVKQMGDRLQEAREIGNVGAVYLAMGDFDSAVDCHTQHLRIARRLGNQVEEARAYSNLGSSHHYKRNFAQAIVYHEKVLRLAQAIGDKSVEARAYAGLGHAARCAGDYVQAKQWHERQLDVALATRDKVGEGRACSNLGIVYQLLGEYDAALKLHQAHLAIARNLQDRAGMGRAYGNIGNAYSAAGFYESAIKYHKQELTISKEVHDRSSEASTHGNLAVAYQALGAHDMALLHYRAHLGIARELKDTAGEACALLNLANCLSSRSEFAEAIPYYEQYLMLSQELADVEGEAKACHFLGYAHYCIGNYREAVRYYDQDLALAKDLQDKMNMGRAYCNLGLAHLALGQLETSLECQKYFLAIAHMTNNLPGKFRALGNIGDVLIKMGETEEAVKMYHRQLALARSNRDRGMEAAACGALGIAHRLLKRLDKALGYHTQELTLRQEMSELSGECRAHGHLGAVHMALGNYTHAVKCYQEQLERAQELQDCAVEAQAYGNLGIARLNMAHYEDAIGYFEQQLATLERLSSATAQLDKGRAFGNLGDCYDALGDPEEAAKCHEQYLAIALKLKGVRDQERAYRGLGQAQKALSNLQQALVCLEKRLVVAHELGSPDAKAAAYGELGQLHATLGNLEQAISCLDHQKAIARELNDKIMEADSICGLGTVYQQMGEYTTALRYHQNDLDIAEQLGMPVLQSRAYGNLGAVHEALGNLEQAVRYQEQHLQIAASTNDQLAKTMAYSSLGRVHQLLGNRTQAVAYLTQGLCIAEALGRRDEEARIRNRLGLTLWANGDLDGAQKQLEAATHLLETIRREARNTPDYKLSLFELQTSSYQVLQRVLVGLSRQDEALVVAERGRNRAFVDLLLERQGLNDSRTKNKHSRFDDIATNSLDQIKDIVNRQRASVLYYSVAAGFLYAWLIVPTKGVVKFHSKLLHENNEQENCDKNDPIPSSTGILEKLVTSVRDSLGVELSPCSTINEDQYSDDTLNERTGFLRMVNRQHLLNSSNYSLSSLFSLGSVGGSVASLQGSTRSSTSAQGSTRVAARQAWKGPSCLHALYTLLIQPFEDFLPTKTSSSKDNTNRRELILVLEGDLYLVPFPVLRSSSENSEYLCERFSLLIVPNISSLRGGRTRKQESDQAVRSLIVGNPKLPSAVTEHWGWKEIPQAEQEATMVAELLQAQVLLGGSATKEQILNQIQDAECVHFSTHVSWKLSSLVLSPAEVLDQSQSKRLYLTDPNEEDESSELSTTAELPPLSEFLLSAADILSLRLTARLVVVSSSHTRDQQGWATSDGLVALVRALLAAGAQAVLVSLWPVPETASKILLRAFYSAMLQGTRAAKALAEAMQTVQHTKHFAHPANWAGFLLVGLNVRLSNKVAMMGQALCELLQTPDKCRDALRVTLHLVEKSLQRIHRGQKNAMYTTQKSIENKVGSITGWRELLMSVGFRFEPASNGIPSSVFFPQSDPDERLTQCSASLQALLGLTNTSIQALSKLTLNSDVADDIIGVIQSALAQFSSKGSDTDSVEVALNVRLWRVPGCHELLASLGFDLSDVGQDKVTLRTGKQANRRNIQFTLQALLALFDTQEAPKSLTIDSSSSLESLASVDNDFSHSDNELNMCSAPKSPQNKPRMPPAFARTVLPSKRLGGAFTSYVRRRGEPDGRTANPTDTTKTILDNKTRKNNIGRPGDTESAFTPSPPVVLQSESQNMALSLAHQTRIKNLYSQSEGKTDHLRPDSSSSASSATDWDNGHATVLRRQTQHQIPPLPPSRTKPLVDLSLYNNLPTRVFENSSDSELEKMEAKLFNTAGRNKIAYRKSRNAMSTLDRLSVRTELTPAQNVMGQTRKPITLPSEETLPANERLLYFSPNDIDNTSQKIKANDTDEPAPELNKTESKSQSTSLHDTILATQLRHINRELTPTISEVYHERNIGLGLAPPLSKLLLNQTSNATPQTDGSVLEKITLGILEESDMSEELKSHLCIRCKMEDCGCKGKVTKPWMSEGGGSLQQIQSSDLTTADILEREVKNKKGLRAETKTKGEMEPKRLSPFSEMSRRDEGDGRSIADSNCSSYKNTQYLNYHTGDKKKPNVKVRTLHPPIPSQRRTKPT</sequence>
<evidence type="ECO:0000313" key="6">
    <source>
        <dbReference type="Proteomes" id="UP001168821"/>
    </source>
</evidence>
<feature type="region of interest" description="Disordered" evidence="2">
    <location>
        <begin position="2078"/>
        <end position="2100"/>
    </location>
</feature>